<evidence type="ECO:0000256" key="5">
    <source>
        <dbReference type="ARBA" id="ARBA00022573"/>
    </source>
</evidence>
<comment type="caution">
    <text evidence="9">Lacks conserved residue(s) required for the propagation of feature annotation.</text>
</comment>
<evidence type="ECO:0000256" key="8">
    <source>
        <dbReference type="ARBA" id="ARBA00023136"/>
    </source>
</evidence>
<keyword evidence="6 9" id="KW-0812">Transmembrane</keyword>
<dbReference type="RefSeq" id="WP_092552794.1">
    <property type="nucleotide sequence ID" value="NZ_CAWRBG010000077.1"/>
</dbReference>
<evidence type="ECO:0000313" key="10">
    <source>
        <dbReference type="EMBL" id="SFU83555.1"/>
    </source>
</evidence>
<dbReference type="GO" id="GO:0009236">
    <property type="term" value="P:cobalamin biosynthetic process"/>
    <property type="evidence" value="ECO:0007669"/>
    <property type="project" value="UniProtKB-UniRule"/>
</dbReference>
<dbReference type="AlphaFoldDB" id="A0A1I7JEG2"/>
<dbReference type="NCBIfam" id="TIGR00380">
    <property type="entry name" value="cobal_cbiB"/>
    <property type="match status" value="1"/>
</dbReference>
<evidence type="ECO:0000256" key="3">
    <source>
        <dbReference type="ARBA" id="ARBA00006263"/>
    </source>
</evidence>
<name>A0A1I7JEG2_9GAMM</name>
<dbReference type="Proteomes" id="UP000242496">
    <property type="component" value="Unassembled WGS sequence"/>
</dbReference>
<organism evidence="10 11">
    <name type="scientific">Xenorhabdus koppenhoeferi</name>
    <dbReference type="NCBI Taxonomy" id="351659"/>
    <lineage>
        <taxon>Bacteria</taxon>
        <taxon>Pseudomonadati</taxon>
        <taxon>Pseudomonadota</taxon>
        <taxon>Gammaproteobacteria</taxon>
        <taxon>Enterobacterales</taxon>
        <taxon>Morganellaceae</taxon>
        <taxon>Xenorhabdus</taxon>
    </lineage>
</organism>
<dbReference type="GO" id="GO:0048472">
    <property type="term" value="F:threonine-phosphate decarboxylase activity"/>
    <property type="evidence" value="ECO:0007669"/>
    <property type="project" value="InterPro"/>
</dbReference>
<dbReference type="STRING" id="351659.SAMN05421784_13114"/>
<accession>A0A1I7JEG2</accession>
<keyword evidence="7 9" id="KW-1133">Transmembrane helix</keyword>
<reference evidence="11" key="1">
    <citation type="submission" date="2016-10" db="EMBL/GenBank/DDBJ databases">
        <authorList>
            <person name="Varghese N."/>
            <person name="Submissions S."/>
        </authorList>
    </citation>
    <scope>NUCLEOTIDE SEQUENCE [LARGE SCALE GENOMIC DNA]</scope>
    <source>
        <strain evidence="11">DSM 18168</strain>
    </source>
</reference>
<evidence type="ECO:0000256" key="4">
    <source>
        <dbReference type="ARBA" id="ARBA00022475"/>
    </source>
</evidence>
<dbReference type="EMBL" id="FPBJ01000031">
    <property type="protein sequence ID" value="SFU83555.1"/>
    <property type="molecule type" value="Genomic_DNA"/>
</dbReference>
<dbReference type="PANTHER" id="PTHR34308:SF1">
    <property type="entry name" value="COBALAMIN BIOSYNTHESIS PROTEIN CBIB"/>
    <property type="match status" value="1"/>
</dbReference>
<evidence type="ECO:0000256" key="9">
    <source>
        <dbReference type="HAMAP-Rule" id="MF_00024"/>
    </source>
</evidence>
<dbReference type="UniPathway" id="UPA00148"/>
<evidence type="ECO:0000256" key="1">
    <source>
        <dbReference type="ARBA" id="ARBA00004651"/>
    </source>
</evidence>
<protein>
    <recommendedName>
        <fullName evidence="9">Cobalamin biosynthesis protein CobD</fullName>
    </recommendedName>
</protein>
<comment type="function">
    <text evidence="9">Converts cobyric acid to cobinamide by the addition of aminopropanol on the F carboxylic group.</text>
</comment>
<feature type="transmembrane region" description="Helical" evidence="9">
    <location>
        <begin position="156"/>
        <end position="177"/>
    </location>
</feature>
<comment type="similarity">
    <text evidence="3 9">Belongs to the CobD/CbiB family.</text>
</comment>
<evidence type="ECO:0000256" key="6">
    <source>
        <dbReference type="ARBA" id="ARBA00022692"/>
    </source>
</evidence>
<evidence type="ECO:0000256" key="2">
    <source>
        <dbReference type="ARBA" id="ARBA00004953"/>
    </source>
</evidence>
<proteinExistence type="inferred from homology"/>
<dbReference type="HAMAP" id="MF_00024">
    <property type="entry name" value="CobD_CbiB"/>
    <property type="match status" value="1"/>
</dbReference>
<dbReference type="InterPro" id="IPR004485">
    <property type="entry name" value="Cobalamin_biosynth_CobD/CbiB"/>
</dbReference>
<keyword evidence="4 9" id="KW-1003">Cell membrane</keyword>
<dbReference type="OrthoDB" id="9811967at2"/>
<dbReference type="Pfam" id="PF03186">
    <property type="entry name" value="CobD_Cbib"/>
    <property type="match status" value="1"/>
</dbReference>
<comment type="subcellular location">
    <subcellularLocation>
        <location evidence="1 9">Cell membrane</location>
        <topology evidence="1 9">Multi-pass membrane protein</topology>
    </subcellularLocation>
</comment>
<dbReference type="GO" id="GO:0015420">
    <property type="term" value="F:ABC-type vitamin B12 transporter activity"/>
    <property type="evidence" value="ECO:0007669"/>
    <property type="project" value="UniProtKB-UniRule"/>
</dbReference>
<dbReference type="GO" id="GO:0005886">
    <property type="term" value="C:plasma membrane"/>
    <property type="evidence" value="ECO:0007669"/>
    <property type="project" value="UniProtKB-SubCell"/>
</dbReference>
<dbReference type="PANTHER" id="PTHR34308">
    <property type="entry name" value="COBALAMIN BIOSYNTHESIS PROTEIN CBIB"/>
    <property type="match status" value="1"/>
</dbReference>
<keyword evidence="5 9" id="KW-0169">Cobalamin biosynthesis</keyword>
<feature type="transmembrane region" description="Helical" evidence="9">
    <location>
        <begin position="300"/>
        <end position="319"/>
    </location>
</feature>
<keyword evidence="8 9" id="KW-0472">Membrane</keyword>
<feature type="transmembrane region" description="Helical" evidence="9">
    <location>
        <begin position="55"/>
        <end position="73"/>
    </location>
</feature>
<comment type="pathway">
    <text evidence="2 9">Cofactor biosynthesis; adenosylcobalamin biosynthesis.</text>
</comment>
<feature type="transmembrane region" description="Helical" evidence="9">
    <location>
        <begin position="80"/>
        <end position="98"/>
    </location>
</feature>
<evidence type="ECO:0000256" key="7">
    <source>
        <dbReference type="ARBA" id="ARBA00022989"/>
    </source>
</evidence>
<sequence length="325" mass="36469">MTVLLWFAAFLLDMKLGDPPHWPHPVRWIGRFITQAEQIIRRICQTEISLKWGGILLWLVVVGSVWLTSYWILQFTYGVTFWLGRLIEIWLIYTVLAVRSLSNAADAVYQALRQGNLVASREQLARIVGRETAQLQAPQISRAAIETVAENSVDGVIAPLFFLMLGGAPLAMTYKAINTLDSMVGYKTPRYRALGMFSARMDDVANWLPARLGWLLLALAAKWQGLDFRQALRIGWRDRYQHSSPNSGWSEATVAGALGIRLGGPGIYFNQLIEKPWIGEAKREVIPDDIPLSVQMMMMASMMALLLFSLLHSLFSVMLSPSGMA</sequence>
<keyword evidence="11" id="KW-1185">Reference proteome</keyword>
<gene>
    <name evidence="9" type="primary">cobD</name>
    <name evidence="10" type="ORF">SAMN05421784_13114</name>
</gene>
<evidence type="ECO:0000313" key="11">
    <source>
        <dbReference type="Proteomes" id="UP000242496"/>
    </source>
</evidence>